<organism evidence="1 2">
    <name type="scientific">Burkholderia humptydooensis</name>
    <dbReference type="NCBI Taxonomy" id="430531"/>
    <lineage>
        <taxon>Bacteria</taxon>
        <taxon>Pseudomonadati</taxon>
        <taxon>Pseudomonadota</taxon>
        <taxon>Betaproteobacteria</taxon>
        <taxon>Burkholderiales</taxon>
        <taxon>Burkholderiaceae</taxon>
        <taxon>Burkholderia</taxon>
        <taxon>pseudomallei group</taxon>
    </lineage>
</organism>
<accession>A0A7T2TXQ4</accession>
<keyword evidence="1" id="KW-0614">Plasmid</keyword>
<gene>
    <name evidence="1" type="ORF">I6G56_00210</name>
</gene>
<dbReference type="KEGG" id="bhg:I6G56_00210"/>
<dbReference type="AlphaFoldDB" id="A0A7U4STD4"/>
<dbReference type="EMBL" id="CP065685">
    <property type="protein sequence ID" value="QPS41987.1"/>
    <property type="molecule type" value="Genomic_DNA"/>
</dbReference>
<dbReference type="Proteomes" id="UP000594943">
    <property type="component" value="Plasmid unnamed"/>
</dbReference>
<dbReference type="RefSeq" id="WP_043283356.1">
    <property type="nucleotide sequence ID" value="NZ_CP013381.1"/>
</dbReference>
<protein>
    <submittedName>
        <fullName evidence="1">Uncharacterized protein</fullName>
    </submittedName>
</protein>
<reference evidence="1 2" key="1">
    <citation type="submission" date="2020-12" db="EMBL/GenBank/DDBJ databases">
        <title>FDA dAtabase for Regulatory Grade micrObial Sequences (FDA-ARGOS): Supporting development and validation of Infectious Disease Dx tests.</title>
        <authorList>
            <person name="Nelson B."/>
            <person name="Plummer A."/>
            <person name="Tallon L."/>
            <person name="Sadzewicz L."/>
            <person name="Zhao X."/>
            <person name="Boylan J."/>
            <person name="Ott S."/>
            <person name="Bowen H."/>
            <person name="Vavikolanu K."/>
            <person name="Mehta A."/>
            <person name="Aluvathingal J."/>
            <person name="Nadendla S."/>
            <person name="Myers T."/>
            <person name="Yan Y."/>
            <person name="Sichtig H."/>
        </authorList>
    </citation>
    <scope>NUCLEOTIDE SEQUENCE [LARGE SCALE GENOMIC DNA]</scope>
    <source>
        <strain evidence="1 2">FDAARGOS_899</strain>
        <plasmid evidence="1 2">unnamed</plasmid>
    </source>
</reference>
<name>A0A7U4STD4_9BURK</name>
<evidence type="ECO:0000313" key="1">
    <source>
        <dbReference type="EMBL" id="QPS41987.1"/>
    </source>
</evidence>
<geneLocation type="plasmid" evidence="1 2">
    <name>unnamed</name>
</geneLocation>
<accession>A0A7U4STD4</accession>
<proteinExistence type="predicted"/>
<evidence type="ECO:0000313" key="2">
    <source>
        <dbReference type="Proteomes" id="UP000594943"/>
    </source>
</evidence>
<sequence length="543" mass="58893">MPSINVNLPPIRLYAEVKGGELKQIAQSASNGAGEIDASRLVSTAAGIRLDEAQELALTNGRLFEAGLSMAMLDHPGDVGRVYQRFGNTLSTVLESVLTPQGQLADTPVMFQGQRQSMSQVFQRTLTNPLEPTSDQIGRQPPGKESEGVRNWIMTELRSPIIGDDGRYMPGRDARDLLSRIKMLSSFGTTVWQLMQVKDAPENVEAIRKMLKPLGNGVAEQFADRYAQFTQRTRTTNFDDAVSRMRSERVPLIDGEPVNGIYTSAAQHGLGFGNVMVTSSDPVVEARLRAALHADASYGNINGIARQGAPIEPGASGLPERPFMMSAKEIAPDHPVMEIYQNLFATASDGTERTFLEALDAHAFPHGVGVNRWQPNGTFAVESNLRGLPSAGAQSGGTCDVLLALNTLSDEPLYGRADVVEPATLGIAAFMNYGGYHTFAETVPVGMSMANGDDEFNPSSGAMPVSIGQPIFEPLTTDIQHEDLYNRVANMAIGYTNAPFDDVQAIRNAYGQTHEMLCNEHPELRHMGTVSIQTTRVGLDDQR</sequence>